<keyword evidence="4" id="KW-1185">Reference proteome</keyword>
<evidence type="ECO:0000256" key="1">
    <source>
        <dbReference type="ARBA" id="ARBA00022821"/>
    </source>
</evidence>
<dbReference type="InterPro" id="IPR002182">
    <property type="entry name" value="NB-ARC"/>
</dbReference>
<accession>A0A8T0CNQ0</accession>
<proteinExistence type="predicted"/>
<name>A0A8T0CNQ0_CORYI</name>
<reference evidence="3" key="1">
    <citation type="submission" date="2020-05" db="EMBL/GenBank/DDBJ databases">
        <title>WGS assembly of Corymbia citriodora subspecies variegata.</title>
        <authorList>
            <person name="Barry K."/>
            <person name="Hundley H."/>
            <person name="Shu S."/>
            <person name="Jenkins J."/>
            <person name="Grimwood J."/>
            <person name="Baten A."/>
        </authorList>
    </citation>
    <scope>NUCLEOTIDE SEQUENCE</scope>
    <source>
        <strain evidence="3">CV2-018</strain>
    </source>
</reference>
<dbReference type="GO" id="GO:0043531">
    <property type="term" value="F:ADP binding"/>
    <property type="evidence" value="ECO:0007669"/>
    <property type="project" value="InterPro"/>
</dbReference>
<dbReference type="GO" id="GO:0006952">
    <property type="term" value="P:defense response"/>
    <property type="evidence" value="ECO:0007669"/>
    <property type="project" value="UniProtKB-KW"/>
</dbReference>
<sequence length="102" mass="11731">MQDLKEVRLLVDKNDCKLILTTRKQDVCHQMECHVSVKVETLLENEAWQLFMKNLGRTKVFPSEVENIRRCVAQECGGLPLGIVVVSGSMRERRTSMSVEMH</sequence>
<dbReference type="PANTHER" id="PTHR36766">
    <property type="entry name" value="PLANT BROAD-SPECTRUM MILDEW RESISTANCE PROTEIN RPW8"/>
    <property type="match status" value="1"/>
</dbReference>
<feature type="domain" description="NB-ARC" evidence="2">
    <location>
        <begin position="12"/>
        <end position="57"/>
    </location>
</feature>
<dbReference type="Gene3D" id="1.10.8.430">
    <property type="entry name" value="Helical domain of apoptotic protease-activating factors"/>
    <property type="match status" value="1"/>
</dbReference>
<dbReference type="SUPFAM" id="SSF52540">
    <property type="entry name" value="P-loop containing nucleoside triphosphate hydrolases"/>
    <property type="match status" value="1"/>
</dbReference>
<evidence type="ECO:0000259" key="2">
    <source>
        <dbReference type="Pfam" id="PF00931"/>
    </source>
</evidence>
<dbReference type="Proteomes" id="UP000806378">
    <property type="component" value="Unassembled WGS sequence"/>
</dbReference>
<comment type="caution">
    <text evidence="3">The sequence shown here is derived from an EMBL/GenBank/DDBJ whole genome shotgun (WGS) entry which is preliminary data.</text>
</comment>
<organism evidence="3 4">
    <name type="scientific">Corymbia citriodora subsp. variegata</name>
    <dbReference type="NCBI Taxonomy" id="360336"/>
    <lineage>
        <taxon>Eukaryota</taxon>
        <taxon>Viridiplantae</taxon>
        <taxon>Streptophyta</taxon>
        <taxon>Embryophyta</taxon>
        <taxon>Tracheophyta</taxon>
        <taxon>Spermatophyta</taxon>
        <taxon>Magnoliopsida</taxon>
        <taxon>eudicotyledons</taxon>
        <taxon>Gunneridae</taxon>
        <taxon>Pentapetalae</taxon>
        <taxon>rosids</taxon>
        <taxon>malvids</taxon>
        <taxon>Myrtales</taxon>
        <taxon>Myrtaceae</taxon>
        <taxon>Myrtoideae</taxon>
        <taxon>Eucalypteae</taxon>
        <taxon>Corymbia</taxon>
    </lineage>
</organism>
<dbReference type="OrthoDB" id="1727490at2759"/>
<dbReference type="InterPro" id="IPR042197">
    <property type="entry name" value="Apaf_helical"/>
</dbReference>
<evidence type="ECO:0000313" key="3">
    <source>
        <dbReference type="EMBL" id="KAF7849193.1"/>
    </source>
</evidence>
<dbReference type="PANTHER" id="PTHR36766:SF64">
    <property type="entry name" value="OS12G0206100 PROTEIN"/>
    <property type="match status" value="1"/>
</dbReference>
<evidence type="ECO:0000313" key="4">
    <source>
        <dbReference type="Proteomes" id="UP000806378"/>
    </source>
</evidence>
<dbReference type="InterPro" id="IPR027417">
    <property type="entry name" value="P-loop_NTPase"/>
</dbReference>
<dbReference type="AlphaFoldDB" id="A0A8T0CNQ0"/>
<protein>
    <recommendedName>
        <fullName evidence="2">NB-ARC domain-containing protein</fullName>
    </recommendedName>
</protein>
<keyword evidence="1" id="KW-0611">Plant defense</keyword>
<dbReference type="Pfam" id="PF00931">
    <property type="entry name" value="NB-ARC"/>
    <property type="match status" value="1"/>
</dbReference>
<gene>
    <name evidence="3" type="ORF">BT93_L1094</name>
</gene>
<dbReference type="Gramene" id="rna-gnl|WGS:JABURB|Cocit.L1094.1">
    <property type="protein sequence ID" value="cds-KAF7849193.1"/>
    <property type="gene ID" value="gene-BT93_L1094"/>
</dbReference>
<dbReference type="EMBL" id="MU089841">
    <property type="protein sequence ID" value="KAF7849193.1"/>
    <property type="molecule type" value="Genomic_DNA"/>
</dbReference>